<name>A0A2M8LVM4_9ACTN</name>
<dbReference type="PANTHER" id="PTHR10891">
    <property type="entry name" value="EF-HAND CALCIUM-BINDING DOMAIN CONTAINING PROTEIN"/>
    <property type="match status" value="1"/>
</dbReference>
<dbReference type="EMBL" id="PGGW01000060">
    <property type="protein sequence ID" value="PJE95995.1"/>
    <property type="molecule type" value="Genomic_DNA"/>
</dbReference>
<dbReference type="InterPro" id="IPR002048">
    <property type="entry name" value="EF_hand_dom"/>
</dbReference>
<dbReference type="Proteomes" id="UP000230407">
    <property type="component" value="Unassembled WGS sequence"/>
</dbReference>
<evidence type="ECO:0000313" key="4">
    <source>
        <dbReference type="EMBL" id="PJE95995.1"/>
    </source>
</evidence>
<keyword evidence="1" id="KW-0479">Metal-binding</keyword>
<dbReference type="AlphaFoldDB" id="A0A2M8LVM4"/>
<dbReference type="Pfam" id="PF13499">
    <property type="entry name" value="EF-hand_7"/>
    <property type="match status" value="1"/>
</dbReference>
<evidence type="ECO:0000259" key="3">
    <source>
        <dbReference type="PROSITE" id="PS50222"/>
    </source>
</evidence>
<dbReference type="SMART" id="SM00054">
    <property type="entry name" value="EFh"/>
    <property type="match status" value="2"/>
</dbReference>
<feature type="domain" description="EF-hand" evidence="3">
    <location>
        <begin position="7"/>
        <end position="42"/>
    </location>
</feature>
<evidence type="ECO:0000256" key="2">
    <source>
        <dbReference type="ARBA" id="ARBA00022737"/>
    </source>
</evidence>
<dbReference type="PROSITE" id="PS00018">
    <property type="entry name" value="EF_HAND_1"/>
    <property type="match status" value="2"/>
</dbReference>
<keyword evidence="2" id="KW-0677">Repeat</keyword>
<evidence type="ECO:0000313" key="5">
    <source>
        <dbReference type="Proteomes" id="UP000230407"/>
    </source>
</evidence>
<dbReference type="GO" id="GO:0005509">
    <property type="term" value="F:calcium ion binding"/>
    <property type="evidence" value="ECO:0007669"/>
    <property type="project" value="InterPro"/>
</dbReference>
<dbReference type="InterPro" id="IPR018247">
    <property type="entry name" value="EF_Hand_1_Ca_BS"/>
</dbReference>
<protein>
    <recommendedName>
        <fullName evidence="3">EF-hand domain-containing protein</fullName>
    </recommendedName>
</protein>
<proteinExistence type="predicted"/>
<keyword evidence="5" id="KW-1185">Reference proteome</keyword>
<dbReference type="SUPFAM" id="SSF47473">
    <property type="entry name" value="EF-hand"/>
    <property type="match status" value="1"/>
</dbReference>
<sequence length="80" mass="8702">MGDTAETGIEAARRVFDRFDLNGDGLITAAEFHQVMSELGDHHITAGLAQTLIDQHDGNGDGLLSFEEFRLARQKAVTMA</sequence>
<gene>
    <name evidence="4" type="ORF">CUT44_19520</name>
</gene>
<feature type="domain" description="EF-hand" evidence="3">
    <location>
        <begin position="44"/>
        <end position="79"/>
    </location>
</feature>
<dbReference type="PROSITE" id="PS50222">
    <property type="entry name" value="EF_HAND_2"/>
    <property type="match status" value="2"/>
</dbReference>
<dbReference type="CDD" id="cd00051">
    <property type="entry name" value="EFh"/>
    <property type="match status" value="1"/>
</dbReference>
<accession>A0A2M8LVM4</accession>
<dbReference type="InterPro" id="IPR039647">
    <property type="entry name" value="EF_hand_pair_protein_CML-like"/>
</dbReference>
<organism evidence="4 5">
    <name type="scientific">Streptomyces carminius</name>
    <dbReference type="NCBI Taxonomy" id="2665496"/>
    <lineage>
        <taxon>Bacteria</taxon>
        <taxon>Bacillati</taxon>
        <taxon>Actinomycetota</taxon>
        <taxon>Actinomycetes</taxon>
        <taxon>Kitasatosporales</taxon>
        <taxon>Streptomycetaceae</taxon>
        <taxon>Streptomyces</taxon>
    </lineage>
</organism>
<dbReference type="Gene3D" id="1.10.238.10">
    <property type="entry name" value="EF-hand"/>
    <property type="match status" value="1"/>
</dbReference>
<comment type="caution">
    <text evidence="4">The sequence shown here is derived from an EMBL/GenBank/DDBJ whole genome shotgun (WGS) entry which is preliminary data.</text>
</comment>
<evidence type="ECO:0000256" key="1">
    <source>
        <dbReference type="ARBA" id="ARBA00022723"/>
    </source>
</evidence>
<reference evidence="4 5" key="1">
    <citation type="submission" date="2017-11" db="EMBL/GenBank/DDBJ databases">
        <title>Streptomyces carmine sp. nov., a novel actinomycete isolated from Sophora alopecuroides in Xinjiang, China.</title>
        <authorList>
            <person name="Wang Y."/>
            <person name="Luo X."/>
            <person name="Wan C."/>
            <person name="Zhang L."/>
        </authorList>
    </citation>
    <scope>NUCLEOTIDE SEQUENCE [LARGE SCALE GENOMIC DNA]</scope>
    <source>
        <strain evidence="4 5">TRM SA0054</strain>
    </source>
</reference>
<dbReference type="InterPro" id="IPR011992">
    <property type="entry name" value="EF-hand-dom_pair"/>
</dbReference>